<evidence type="ECO:0000256" key="6">
    <source>
        <dbReference type="ARBA" id="ARBA00022692"/>
    </source>
</evidence>
<keyword evidence="6 10" id="KW-0812">Transmembrane</keyword>
<dbReference type="GO" id="GO:0015297">
    <property type="term" value="F:antiporter activity"/>
    <property type="evidence" value="ECO:0007669"/>
    <property type="project" value="UniProtKB-KW"/>
</dbReference>
<reference evidence="14" key="1">
    <citation type="submission" date="2016-11" db="EMBL/GenBank/DDBJ databases">
        <authorList>
            <person name="Varghese N."/>
            <person name="Submissions S."/>
        </authorList>
    </citation>
    <scope>NUCLEOTIDE SEQUENCE [LARGE SCALE GENOMIC DNA]</scope>
    <source>
        <strain evidence="14">DSM 22212</strain>
    </source>
</reference>
<keyword evidence="5" id="KW-0633">Potassium transport</keyword>
<dbReference type="InterPro" id="IPR006037">
    <property type="entry name" value="RCK_C"/>
</dbReference>
<dbReference type="SUPFAM" id="SSF116726">
    <property type="entry name" value="TrkA C-terminal domain-like"/>
    <property type="match status" value="1"/>
</dbReference>
<feature type="transmembrane region" description="Helical" evidence="10">
    <location>
        <begin position="117"/>
        <end position="137"/>
    </location>
</feature>
<evidence type="ECO:0000313" key="14">
    <source>
        <dbReference type="Proteomes" id="UP000185812"/>
    </source>
</evidence>
<comment type="subcellular location">
    <subcellularLocation>
        <location evidence="1">Cell membrane</location>
        <topology evidence="1">Multi-pass membrane protein</topology>
    </subcellularLocation>
</comment>
<gene>
    <name evidence="13" type="ORF">SAMN04488087_0947</name>
</gene>
<evidence type="ECO:0000256" key="10">
    <source>
        <dbReference type="SAM" id="Phobius"/>
    </source>
</evidence>
<dbReference type="InterPro" id="IPR036721">
    <property type="entry name" value="RCK_C_sf"/>
</dbReference>
<dbReference type="GO" id="GO:0006813">
    <property type="term" value="P:potassium ion transport"/>
    <property type="evidence" value="ECO:0007669"/>
    <property type="project" value="UniProtKB-KW"/>
</dbReference>
<evidence type="ECO:0000256" key="1">
    <source>
        <dbReference type="ARBA" id="ARBA00004651"/>
    </source>
</evidence>
<dbReference type="PROSITE" id="PS51094">
    <property type="entry name" value="PTS_EIIA_TYPE_2"/>
    <property type="match status" value="1"/>
</dbReference>
<feature type="transmembrane region" description="Helical" evidence="10">
    <location>
        <begin position="308"/>
        <end position="328"/>
    </location>
</feature>
<dbReference type="Pfam" id="PF02254">
    <property type="entry name" value="TrkA_N"/>
    <property type="match status" value="1"/>
</dbReference>
<proteinExistence type="predicted"/>
<name>A0A1M6RS81_9BACT</name>
<feature type="transmembrane region" description="Helical" evidence="10">
    <location>
        <begin position="195"/>
        <end position="219"/>
    </location>
</feature>
<keyword evidence="3" id="KW-0050">Antiport</keyword>
<evidence type="ECO:0000256" key="8">
    <source>
        <dbReference type="ARBA" id="ARBA00023065"/>
    </source>
</evidence>
<dbReference type="SUPFAM" id="SSF55804">
    <property type="entry name" value="Phoshotransferase/anion transport protein"/>
    <property type="match status" value="1"/>
</dbReference>
<keyword evidence="2" id="KW-0813">Transport</keyword>
<dbReference type="PANTHER" id="PTHR32507:SF0">
    <property type="entry name" value="NA(+)_H(+) ANTIPORTER 2-RELATED"/>
    <property type="match status" value="1"/>
</dbReference>
<evidence type="ECO:0000259" key="11">
    <source>
        <dbReference type="PROSITE" id="PS51094"/>
    </source>
</evidence>
<feature type="domain" description="PTS EIIA type-2" evidence="11">
    <location>
        <begin position="614"/>
        <end position="767"/>
    </location>
</feature>
<dbReference type="InterPro" id="IPR002178">
    <property type="entry name" value="PTS_EIIA_type-2_dom"/>
</dbReference>
<evidence type="ECO:0000256" key="5">
    <source>
        <dbReference type="ARBA" id="ARBA00022538"/>
    </source>
</evidence>
<evidence type="ECO:0000256" key="4">
    <source>
        <dbReference type="ARBA" id="ARBA00022475"/>
    </source>
</evidence>
<evidence type="ECO:0000313" key="13">
    <source>
        <dbReference type="EMBL" id="SHK35371.1"/>
    </source>
</evidence>
<evidence type="ECO:0000256" key="3">
    <source>
        <dbReference type="ARBA" id="ARBA00022449"/>
    </source>
</evidence>
<feature type="transmembrane region" description="Helical" evidence="10">
    <location>
        <begin position="53"/>
        <end position="70"/>
    </location>
</feature>
<dbReference type="Pfam" id="PF00999">
    <property type="entry name" value="Na_H_Exchanger"/>
    <property type="match status" value="1"/>
</dbReference>
<evidence type="ECO:0000256" key="2">
    <source>
        <dbReference type="ARBA" id="ARBA00022448"/>
    </source>
</evidence>
<feature type="domain" description="RCK C-terminal" evidence="12">
    <location>
        <begin position="758"/>
        <end position="842"/>
    </location>
</feature>
<keyword evidence="5" id="KW-0630">Potassium</keyword>
<dbReference type="EMBL" id="FRAU01000002">
    <property type="protein sequence ID" value="SHK35371.1"/>
    <property type="molecule type" value="Genomic_DNA"/>
</dbReference>
<dbReference type="Pfam" id="PF02080">
    <property type="entry name" value="TrkA_C"/>
    <property type="match status" value="1"/>
</dbReference>
<feature type="transmembrane region" description="Helical" evidence="10">
    <location>
        <begin position="340"/>
        <end position="360"/>
    </location>
</feature>
<dbReference type="GO" id="GO:0008324">
    <property type="term" value="F:monoatomic cation transmembrane transporter activity"/>
    <property type="evidence" value="ECO:0007669"/>
    <property type="project" value="InterPro"/>
</dbReference>
<evidence type="ECO:0000256" key="7">
    <source>
        <dbReference type="ARBA" id="ARBA00022989"/>
    </source>
</evidence>
<feature type="transmembrane region" description="Helical" evidence="10">
    <location>
        <begin position="91"/>
        <end position="111"/>
    </location>
</feature>
<dbReference type="STRING" id="633813.SAMN04488087_0947"/>
<dbReference type="Gene3D" id="1.20.1530.20">
    <property type="match status" value="1"/>
</dbReference>
<feature type="transmembrane region" description="Helical" evidence="10">
    <location>
        <begin position="30"/>
        <end position="47"/>
    </location>
</feature>
<dbReference type="Gene3D" id="3.40.50.720">
    <property type="entry name" value="NAD(P)-binding Rossmann-like Domain"/>
    <property type="match status" value="1"/>
</dbReference>
<dbReference type="Gene3D" id="3.40.930.10">
    <property type="entry name" value="Mannitol-specific EII, Chain A"/>
    <property type="match status" value="1"/>
</dbReference>
<dbReference type="InterPro" id="IPR036291">
    <property type="entry name" value="NAD(P)-bd_dom_sf"/>
</dbReference>
<dbReference type="InterPro" id="IPR006153">
    <property type="entry name" value="Cation/H_exchanger_TM"/>
</dbReference>
<feature type="transmembrane region" description="Helical" evidence="10">
    <location>
        <begin position="6"/>
        <end position="23"/>
    </location>
</feature>
<keyword evidence="8" id="KW-0406">Ion transport</keyword>
<keyword evidence="9 10" id="KW-0472">Membrane</keyword>
<dbReference type="InterPro" id="IPR016152">
    <property type="entry name" value="PTrfase/Anion_transptr"/>
</dbReference>
<protein>
    <submittedName>
        <fullName evidence="13">Sodium/proton antiporter, CPA1 family</fullName>
    </submittedName>
</protein>
<dbReference type="GO" id="GO:0005886">
    <property type="term" value="C:plasma membrane"/>
    <property type="evidence" value="ECO:0007669"/>
    <property type="project" value="UniProtKB-SubCell"/>
</dbReference>
<dbReference type="Pfam" id="PF00359">
    <property type="entry name" value="PTS_EIIA_2"/>
    <property type="match status" value="1"/>
</dbReference>
<dbReference type="Gene3D" id="3.30.70.1450">
    <property type="entry name" value="Regulator of K+ conductance, C-terminal domain"/>
    <property type="match status" value="1"/>
</dbReference>
<dbReference type="PROSITE" id="PS51202">
    <property type="entry name" value="RCK_C"/>
    <property type="match status" value="2"/>
</dbReference>
<evidence type="ECO:0000256" key="9">
    <source>
        <dbReference type="ARBA" id="ARBA00023136"/>
    </source>
</evidence>
<accession>A0A1M6RS81</accession>
<dbReference type="GO" id="GO:1902600">
    <property type="term" value="P:proton transmembrane transport"/>
    <property type="evidence" value="ECO:0007669"/>
    <property type="project" value="InterPro"/>
</dbReference>
<sequence>MESIVLGIVAVLVLGVGAQWLAWRFRLPSILLLLTFGFIAGPVTGLLPPEALQGDWVFAFVSLSIGIILFEGGLNLRLSELREVGKAVRNLITLGVLVTWVLAGLAAYHIVGLNPSLSVLVGAILTVTGPTVVIPLLRHVRPSGRVGAVAKWEGITIDPVGAILAVLVLETILLLEAAPGAAESLSEAVWHALEGLLLTITISVGISVLGAALLILLLYRRLIPDYLQSPIALMIVVATFALSNVLQEESGLLEVTLLGIILANQRYVPVRRITEFKEDLQVLLISSLFIVLSARLELETLRYIEQRALVFLAVLVLVVRPVAVWLSTLGTNLNWREKVFLSWLAPRGIVAAAVASLFAFRMESLYPAQAQAMVPLIFLVIVGTVALYGLTIAPLARSLKLADPNPQGVLILGAHLWARRLATVLRDLGFKVLLIDSNADNIARARRARLQAARVNALSEEVLDELDLSGIGYFLALTPNDEVNALAALHFAEIFDSTSVFQLATRTEGSEQDLPAHLRGRPLFGGKVTYATLTERFNQGGEIRVVELSEKMPYEALQEAYEGDLILLFVVRGSELLIHAEEGQLTPQPGDRVVVFLPPQVREKEEVEAVSFEQLVTRAFVRDLEQCAPFNELVEDVSGLLAQRLPVTAARLVRGFLDGARYGLMPITHGVALAHLRVPEIDEPELVLVRCRQGVQITVDGEAVEASASEQPETVYAILFLVSPEENPGKHLRTLAYLASRIDEPDFLDRWRSASEELELKTTLLDPEHFLLLTLRSDDETAVWIGQDVGELELPASCQVALVQREQKRFVPTPYTRLQEGDRLILIGETAAIRALRQRFPTGRPVSPTAPQ</sequence>
<dbReference type="InterPro" id="IPR003148">
    <property type="entry name" value="RCK_N"/>
</dbReference>
<dbReference type="RefSeq" id="WP_072714803.1">
    <property type="nucleotide sequence ID" value="NZ_FRAU01000002.1"/>
</dbReference>
<keyword evidence="4" id="KW-1003">Cell membrane</keyword>
<dbReference type="InterPro" id="IPR038770">
    <property type="entry name" value="Na+/solute_symporter_sf"/>
</dbReference>
<keyword evidence="7 10" id="KW-1133">Transmembrane helix</keyword>
<dbReference type="OrthoDB" id="570124at2"/>
<dbReference type="Proteomes" id="UP000185812">
    <property type="component" value="Unassembled WGS sequence"/>
</dbReference>
<evidence type="ECO:0000259" key="12">
    <source>
        <dbReference type="PROSITE" id="PS51202"/>
    </source>
</evidence>
<dbReference type="SUPFAM" id="SSF51735">
    <property type="entry name" value="NAD(P)-binding Rossmann-fold domains"/>
    <property type="match status" value="1"/>
</dbReference>
<dbReference type="AlphaFoldDB" id="A0A1M6RS81"/>
<feature type="domain" description="RCK C-terminal" evidence="12">
    <location>
        <begin position="528"/>
        <end position="613"/>
    </location>
</feature>
<organism evidence="13 14">
    <name type="scientific">Rhodothermus profundi</name>
    <dbReference type="NCBI Taxonomy" id="633813"/>
    <lineage>
        <taxon>Bacteria</taxon>
        <taxon>Pseudomonadati</taxon>
        <taxon>Rhodothermota</taxon>
        <taxon>Rhodothermia</taxon>
        <taxon>Rhodothermales</taxon>
        <taxon>Rhodothermaceae</taxon>
        <taxon>Rhodothermus</taxon>
    </lineage>
</organism>
<keyword evidence="14" id="KW-1185">Reference proteome</keyword>
<feature type="transmembrane region" description="Helical" evidence="10">
    <location>
        <begin position="157"/>
        <end position="175"/>
    </location>
</feature>
<feature type="transmembrane region" description="Helical" evidence="10">
    <location>
        <begin position="372"/>
        <end position="396"/>
    </location>
</feature>
<dbReference type="PANTHER" id="PTHR32507">
    <property type="entry name" value="NA(+)/H(+) ANTIPORTER 1"/>
    <property type="match status" value="1"/>
</dbReference>